<dbReference type="InterPro" id="IPR036237">
    <property type="entry name" value="Xyl_isomerase-like_sf"/>
</dbReference>
<proteinExistence type="predicted"/>
<dbReference type="Gene3D" id="3.20.20.150">
    <property type="entry name" value="Divalent-metal-dependent TIM barrel enzymes"/>
    <property type="match status" value="1"/>
</dbReference>
<gene>
    <name evidence="2" type="ORF">SAMN02745157_0632</name>
</gene>
<keyword evidence="3" id="KW-1185">Reference proteome</keyword>
<dbReference type="Proteomes" id="UP000184485">
    <property type="component" value="Unassembled WGS sequence"/>
</dbReference>
<dbReference type="EMBL" id="FQUP01000001">
    <property type="protein sequence ID" value="SHE64948.1"/>
    <property type="molecule type" value="Genomic_DNA"/>
</dbReference>
<dbReference type="SUPFAM" id="SSF51658">
    <property type="entry name" value="Xylose isomerase-like"/>
    <property type="match status" value="1"/>
</dbReference>
<keyword evidence="2" id="KW-0413">Isomerase</keyword>
<dbReference type="GO" id="GO:0016853">
    <property type="term" value="F:isomerase activity"/>
    <property type="evidence" value="ECO:0007669"/>
    <property type="project" value="UniProtKB-KW"/>
</dbReference>
<protein>
    <submittedName>
        <fullName evidence="2">Sugar phosphate isomerase/epimerase</fullName>
    </submittedName>
</protein>
<sequence>MPKHKISFQLYSARNFPPLETVLEGLAKIGYDAVEPYYPLYGEDPAGYRAKVDAVGLVTPTFHAPMDGVTGETARFIDIAKTIGAHTIVIPYLGAEERPVDVDGWKKLGEKLAATAVTVKAAGLGLGYHNHDFEYATLSDGSRPIDHLIGNGVASELDLGWVVRAGKDAAPEIDKLASEVIAFHIKDIAPAGTTAEDGWADVGQGVVDWAALWPHIQKAPKAGVLVAEHDNPADWKRFAERSFAAIKSFAV</sequence>
<dbReference type="RefSeq" id="WP_073051320.1">
    <property type="nucleotide sequence ID" value="NZ_FQUP01000001.1"/>
</dbReference>
<organism evidence="2 3">
    <name type="scientific">Kaistia soli DSM 19436</name>
    <dbReference type="NCBI Taxonomy" id="1122133"/>
    <lineage>
        <taxon>Bacteria</taxon>
        <taxon>Pseudomonadati</taxon>
        <taxon>Pseudomonadota</taxon>
        <taxon>Alphaproteobacteria</taxon>
        <taxon>Hyphomicrobiales</taxon>
        <taxon>Kaistiaceae</taxon>
        <taxon>Kaistia</taxon>
    </lineage>
</organism>
<dbReference type="PANTHER" id="PTHR12110:SF41">
    <property type="entry name" value="INOSOSE DEHYDRATASE"/>
    <property type="match status" value="1"/>
</dbReference>
<dbReference type="PANTHER" id="PTHR12110">
    <property type="entry name" value="HYDROXYPYRUVATE ISOMERASE"/>
    <property type="match status" value="1"/>
</dbReference>
<reference evidence="2 3" key="1">
    <citation type="submission" date="2016-11" db="EMBL/GenBank/DDBJ databases">
        <authorList>
            <person name="Jaros S."/>
            <person name="Januszkiewicz K."/>
            <person name="Wedrychowicz H."/>
        </authorList>
    </citation>
    <scope>NUCLEOTIDE SEQUENCE [LARGE SCALE GENOMIC DNA]</scope>
    <source>
        <strain evidence="2 3">DSM 19436</strain>
    </source>
</reference>
<dbReference type="STRING" id="1122133.SAMN02745157_0632"/>
<dbReference type="InterPro" id="IPR050312">
    <property type="entry name" value="IolE/XylAMocC-like"/>
</dbReference>
<evidence type="ECO:0000313" key="3">
    <source>
        <dbReference type="Proteomes" id="UP000184485"/>
    </source>
</evidence>
<dbReference type="Pfam" id="PF01261">
    <property type="entry name" value="AP_endonuc_2"/>
    <property type="match status" value="1"/>
</dbReference>
<name>A0A1M4V7W4_9HYPH</name>
<feature type="domain" description="Xylose isomerase-like TIM barrel" evidence="1">
    <location>
        <begin position="26"/>
        <end position="237"/>
    </location>
</feature>
<accession>A0A1M4V7W4</accession>
<evidence type="ECO:0000259" key="1">
    <source>
        <dbReference type="Pfam" id="PF01261"/>
    </source>
</evidence>
<dbReference type="AlphaFoldDB" id="A0A1M4V7W4"/>
<evidence type="ECO:0000313" key="2">
    <source>
        <dbReference type="EMBL" id="SHE64948.1"/>
    </source>
</evidence>
<dbReference type="InterPro" id="IPR013022">
    <property type="entry name" value="Xyl_isomerase-like_TIM-brl"/>
</dbReference>